<proteinExistence type="predicted"/>
<gene>
    <name evidence="1" type="ORF">METZ01_LOCUS412198</name>
</gene>
<dbReference type="Pfam" id="PF13578">
    <property type="entry name" value="Methyltransf_24"/>
    <property type="match status" value="1"/>
</dbReference>
<accession>A0A382WL75</accession>
<reference evidence="1" key="1">
    <citation type="submission" date="2018-05" db="EMBL/GenBank/DDBJ databases">
        <authorList>
            <person name="Lanie J.A."/>
            <person name="Ng W.-L."/>
            <person name="Kazmierczak K.M."/>
            <person name="Andrzejewski T.M."/>
            <person name="Davidsen T.M."/>
            <person name="Wayne K.J."/>
            <person name="Tettelin H."/>
            <person name="Glass J.I."/>
            <person name="Rusch D."/>
            <person name="Podicherti R."/>
            <person name="Tsui H.-C.T."/>
            <person name="Winkler M.E."/>
        </authorList>
    </citation>
    <scope>NUCLEOTIDE SEQUENCE</scope>
</reference>
<dbReference type="SUPFAM" id="SSF53335">
    <property type="entry name" value="S-adenosyl-L-methionine-dependent methyltransferases"/>
    <property type="match status" value="1"/>
</dbReference>
<dbReference type="Gene3D" id="3.40.50.150">
    <property type="entry name" value="Vaccinia Virus protein VP39"/>
    <property type="match status" value="1"/>
</dbReference>
<protein>
    <recommendedName>
        <fullName evidence="2">Class I SAM-dependent methyltransferase</fullName>
    </recommendedName>
</protein>
<evidence type="ECO:0000313" key="1">
    <source>
        <dbReference type="EMBL" id="SVD59344.1"/>
    </source>
</evidence>
<dbReference type="EMBL" id="UINC01160602">
    <property type="protein sequence ID" value="SVD59344.1"/>
    <property type="molecule type" value="Genomic_DNA"/>
</dbReference>
<organism evidence="1">
    <name type="scientific">marine metagenome</name>
    <dbReference type="NCBI Taxonomy" id="408172"/>
    <lineage>
        <taxon>unclassified sequences</taxon>
        <taxon>metagenomes</taxon>
        <taxon>ecological metagenomes</taxon>
    </lineage>
</organism>
<sequence>MPNFDFAQLLWLFNSPRETRNIIRLDLHEAGLLYKYASQQWTRMPKDEHGNIILEIGRYWAGSTVLLAMATHDTKVKIVSVDVVEGCHDPDADDWLNNYEEKERIDIRVDNSWAMKNFPISLLFVDGDHSYAGIQRDFIHHWNYLNGDCLAHDYTDPTCEGVTKFIDEWIEEGYAEKIEQVGTMIALKKLKNYEI</sequence>
<evidence type="ECO:0008006" key="2">
    <source>
        <dbReference type="Google" id="ProtNLM"/>
    </source>
</evidence>
<name>A0A382WL75_9ZZZZ</name>
<dbReference type="InterPro" id="IPR029063">
    <property type="entry name" value="SAM-dependent_MTases_sf"/>
</dbReference>
<dbReference type="AlphaFoldDB" id="A0A382WL75"/>